<protein>
    <submittedName>
        <fullName evidence="3">FIG015287: Zinc protease</fullName>
    </submittedName>
</protein>
<sequence length="447" mass="49351">MSVVNRIRIFAITLVLLMLNQAAVSAESAPRIQTWKTNNGAKVLYVYAPQLPMVDVRMVFDAGSARDGKQAGLASMTSTMLSKGAGDWDTDALAERFDSIGAEFSTSAMRDMASLSLRSLNDKKLLDKAVLTLQTVLTRPRFDNKELARMRRQTLIALKAQLQSPGAIANKMFYRALYGQHPYASPSLGTKDSIKSISRADLQAFYRRYYVASNALIAIVGDVDLGQAKQLANKLLGKLPKGQPAPALAPVKPLKKAQVLKKTYPSTQTHILVGQPGLRRGDPDYFALYVGNHILGGSGFGSRIVKEIREKRGLAYSSYSYFIPMRGLGPFQMGLQTSNDQRDEALALLNKILRNFIKHGPTHEEMQQAIKNITGGFPLRIDSNKDIIGYIAMIGFYDLPLNYLETFNTHVEAVTVAKVQDAFRRRIHPDKLVTVMVGGNAPQKSDK</sequence>
<dbReference type="SUPFAM" id="SSF63411">
    <property type="entry name" value="LuxS/MPP-like metallohydrolase"/>
    <property type="match status" value="2"/>
</dbReference>
<dbReference type="InterPro" id="IPR050361">
    <property type="entry name" value="MPP/UQCRC_Complex"/>
</dbReference>
<dbReference type="Pfam" id="PF00675">
    <property type="entry name" value="Peptidase_M16"/>
    <property type="match status" value="1"/>
</dbReference>
<dbReference type="InterPro" id="IPR011765">
    <property type="entry name" value="Pept_M16_N"/>
</dbReference>
<dbReference type="GO" id="GO:0046872">
    <property type="term" value="F:metal ion binding"/>
    <property type="evidence" value="ECO:0007669"/>
    <property type="project" value="InterPro"/>
</dbReference>
<reference evidence="3" key="1">
    <citation type="submission" date="2018-06" db="EMBL/GenBank/DDBJ databases">
        <authorList>
            <person name="Zhirakovskaya E."/>
        </authorList>
    </citation>
    <scope>NUCLEOTIDE SEQUENCE</scope>
</reference>
<keyword evidence="3" id="KW-0645">Protease</keyword>
<dbReference type="PANTHER" id="PTHR11851">
    <property type="entry name" value="METALLOPROTEASE"/>
    <property type="match status" value="1"/>
</dbReference>
<name>A0A3B1B7R2_9ZZZZ</name>
<feature type="domain" description="Peptidase M16 N-terminal" evidence="1">
    <location>
        <begin position="42"/>
        <end position="190"/>
    </location>
</feature>
<dbReference type="InterPro" id="IPR007863">
    <property type="entry name" value="Peptidase_M16_C"/>
</dbReference>
<dbReference type="InterPro" id="IPR011249">
    <property type="entry name" value="Metalloenz_LuxS/M16"/>
</dbReference>
<dbReference type="AlphaFoldDB" id="A0A3B1B7R2"/>
<gene>
    <name evidence="3" type="ORF">MNBD_GAMMA24-21</name>
</gene>
<keyword evidence="3" id="KW-0378">Hydrolase</keyword>
<dbReference type="GO" id="GO:0006508">
    <property type="term" value="P:proteolysis"/>
    <property type="evidence" value="ECO:0007669"/>
    <property type="project" value="UniProtKB-KW"/>
</dbReference>
<dbReference type="GO" id="GO:0008233">
    <property type="term" value="F:peptidase activity"/>
    <property type="evidence" value="ECO:0007669"/>
    <property type="project" value="UniProtKB-KW"/>
</dbReference>
<dbReference type="Pfam" id="PF05193">
    <property type="entry name" value="Peptidase_M16_C"/>
    <property type="match status" value="1"/>
</dbReference>
<dbReference type="EMBL" id="UOFZ01000170">
    <property type="protein sequence ID" value="VAX14289.1"/>
    <property type="molecule type" value="Genomic_DNA"/>
</dbReference>
<dbReference type="Gene3D" id="3.30.830.10">
    <property type="entry name" value="Metalloenzyme, LuxS/M16 peptidase-like"/>
    <property type="match status" value="2"/>
</dbReference>
<proteinExistence type="predicted"/>
<evidence type="ECO:0000259" key="1">
    <source>
        <dbReference type="Pfam" id="PF00675"/>
    </source>
</evidence>
<evidence type="ECO:0000259" key="2">
    <source>
        <dbReference type="Pfam" id="PF05193"/>
    </source>
</evidence>
<organism evidence="3">
    <name type="scientific">hydrothermal vent metagenome</name>
    <dbReference type="NCBI Taxonomy" id="652676"/>
    <lineage>
        <taxon>unclassified sequences</taxon>
        <taxon>metagenomes</taxon>
        <taxon>ecological metagenomes</taxon>
    </lineage>
</organism>
<accession>A0A3B1B7R2</accession>
<dbReference type="PANTHER" id="PTHR11851:SF224">
    <property type="entry name" value="PROCESSING PROTEASE"/>
    <property type="match status" value="1"/>
</dbReference>
<evidence type="ECO:0000313" key="3">
    <source>
        <dbReference type="EMBL" id="VAX14289.1"/>
    </source>
</evidence>
<feature type="domain" description="Peptidase M16 C-terminal" evidence="2">
    <location>
        <begin position="196"/>
        <end position="372"/>
    </location>
</feature>